<dbReference type="EMBL" id="CAJNOJ010000041">
    <property type="protein sequence ID" value="CAF0932694.1"/>
    <property type="molecule type" value="Genomic_DNA"/>
</dbReference>
<gene>
    <name evidence="2" type="ORF">EDS130_LOCUS11383</name>
    <name evidence="3" type="ORF">XAT740_LOCUS30506</name>
</gene>
<dbReference type="OrthoDB" id="10006094at2759"/>
<reference evidence="2" key="1">
    <citation type="submission" date="2021-02" db="EMBL/GenBank/DDBJ databases">
        <authorList>
            <person name="Nowell W R."/>
        </authorList>
    </citation>
    <scope>NUCLEOTIDE SEQUENCE</scope>
</reference>
<evidence type="ECO:0000313" key="3">
    <source>
        <dbReference type="EMBL" id="CAF1332471.1"/>
    </source>
</evidence>
<name>A0A814BPF5_ADIRI</name>
<evidence type="ECO:0000313" key="4">
    <source>
        <dbReference type="Proteomes" id="UP000663828"/>
    </source>
</evidence>
<protein>
    <submittedName>
        <fullName evidence="2">Uncharacterized protein</fullName>
    </submittedName>
</protein>
<proteinExistence type="predicted"/>
<dbReference type="AlphaFoldDB" id="A0A814BPF5"/>
<evidence type="ECO:0000313" key="2">
    <source>
        <dbReference type="EMBL" id="CAF0932694.1"/>
    </source>
</evidence>
<sequence>MTAKTSCAVDGCKKPVACLCHHCKENVCSKHFNEHQTQVLNELGPLSDRLNELKMLLCDTEAANGPLIELKIWREERYKEIDRKYNEKVKEYERKLGKQDEEVSKLMTRIGELTNEGDVSFDQVEQLKGEIERVTNQVHLLTTGERRNIPSGNTTTDRVLLNTYVQLGHSKCLIKDKVSCAGEDFYAMESDMSLTGYDGVCPRCGKSHTPLKKGRGFYVSCQTLHERLTKISNSE</sequence>
<feature type="coiled-coil region" evidence="1">
    <location>
        <begin position="75"/>
        <end position="109"/>
    </location>
</feature>
<dbReference type="EMBL" id="CAJNOR010002726">
    <property type="protein sequence ID" value="CAF1332471.1"/>
    <property type="molecule type" value="Genomic_DNA"/>
</dbReference>
<evidence type="ECO:0000256" key="1">
    <source>
        <dbReference type="SAM" id="Coils"/>
    </source>
</evidence>
<organism evidence="2 5">
    <name type="scientific">Adineta ricciae</name>
    <name type="common">Rotifer</name>
    <dbReference type="NCBI Taxonomy" id="249248"/>
    <lineage>
        <taxon>Eukaryota</taxon>
        <taxon>Metazoa</taxon>
        <taxon>Spiralia</taxon>
        <taxon>Gnathifera</taxon>
        <taxon>Rotifera</taxon>
        <taxon>Eurotatoria</taxon>
        <taxon>Bdelloidea</taxon>
        <taxon>Adinetida</taxon>
        <taxon>Adinetidae</taxon>
        <taxon>Adineta</taxon>
    </lineage>
</organism>
<keyword evidence="1" id="KW-0175">Coiled coil</keyword>
<keyword evidence="4" id="KW-1185">Reference proteome</keyword>
<comment type="caution">
    <text evidence="2">The sequence shown here is derived from an EMBL/GenBank/DDBJ whole genome shotgun (WGS) entry which is preliminary data.</text>
</comment>
<accession>A0A814BPF5</accession>
<evidence type="ECO:0000313" key="5">
    <source>
        <dbReference type="Proteomes" id="UP000663852"/>
    </source>
</evidence>
<dbReference type="Proteomes" id="UP000663828">
    <property type="component" value="Unassembled WGS sequence"/>
</dbReference>
<dbReference type="Proteomes" id="UP000663852">
    <property type="component" value="Unassembled WGS sequence"/>
</dbReference>